<reference evidence="3" key="2">
    <citation type="submission" date="2025-08" db="UniProtKB">
        <authorList>
            <consortium name="RefSeq"/>
        </authorList>
    </citation>
    <scope>IDENTIFICATION</scope>
</reference>
<dbReference type="GeneID" id="107956866"/>
<reference evidence="2" key="1">
    <citation type="journal article" date="2020" name="Nat. Genet.">
        <title>Genomic diversifications of five Gossypium allopolyploid species and their impact on cotton improvement.</title>
        <authorList>
            <person name="Chen Z.J."/>
            <person name="Sreedasyam A."/>
            <person name="Ando A."/>
            <person name="Song Q."/>
            <person name="De Santiago L.M."/>
            <person name="Hulse-Kemp A.M."/>
            <person name="Ding M."/>
            <person name="Ye W."/>
            <person name="Kirkbride R.C."/>
            <person name="Jenkins J."/>
            <person name="Plott C."/>
            <person name="Lovell J."/>
            <person name="Lin Y.M."/>
            <person name="Vaughn R."/>
            <person name="Liu B."/>
            <person name="Simpson S."/>
            <person name="Scheffler B.E."/>
            <person name="Wen L."/>
            <person name="Saski C.A."/>
            <person name="Grover C.E."/>
            <person name="Hu G."/>
            <person name="Conover J.L."/>
            <person name="Carlson J.W."/>
            <person name="Shu S."/>
            <person name="Boston L.B."/>
            <person name="Williams M."/>
            <person name="Peterson D.G."/>
            <person name="McGee K."/>
            <person name="Jones D.C."/>
            <person name="Wendel J.F."/>
            <person name="Stelly D.M."/>
            <person name="Grimwood J."/>
            <person name="Schmutz J."/>
        </authorList>
    </citation>
    <scope>NUCLEOTIDE SEQUENCE [LARGE SCALE GENOMIC DNA]</scope>
    <source>
        <strain evidence="2">cv. TM-1</strain>
    </source>
</reference>
<dbReference type="Proteomes" id="UP000818029">
    <property type="component" value="Chromosome A07"/>
</dbReference>
<feature type="transmembrane region" description="Helical" evidence="1">
    <location>
        <begin position="15"/>
        <end position="36"/>
    </location>
</feature>
<keyword evidence="1" id="KW-1133">Transmembrane helix</keyword>
<sequence>MLRFHSICIRLKKTYPSLIFGLFVSVSGHVSFLLVLREFLGLPFTGITGLEIKGGVAEIQKDRNTPLGPNVFTIKYSLICKISYYKKLYRAFSILGIVFSYSMYLIFKDKDIH</sequence>
<keyword evidence="1" id="KW-0812">Transmembrane</keyword>
<evidence type="ECO:0000313" key="3">
    <source>
        <dbReference type="RefSeq" id="XP_040972567.1"/>
    </source>
</evidence>
<organism evidence="2 3">
    <name type="scientific">Gossypium hirsutum</name>
    <name type="common">Upland cotton</name>
    <name type="synonym">Gossypium mexicanum</name>
    <dbReference type="NCBI Taxonomy" id="3635"/>
    <lineage>
        <taxon>Eukaryota</taxon>
        <taxon>Viridiplantae</taxon>
        <taxon>Streptophyta</taxon>
        <taxon>Embryophyta</taxon>
        <taxon>Tracheophyta</taxon>
        <taxon>Spermatophyta</taxon>
        <taxon>Magnoliopsida</taxon>
        <taxon>eudicotyledons</taxon>
        <taxon>Gunneridae</taxon>
        <taxon>Pentapetalae</taxon>
        <taxon>rosids</taxon>
        <taxon>malvids</taxon>
        <taxon>Malvales</taxon>
        <taxon>Malvaceae</taxon>
        <taxon>Malvoideae</taxon>
        <taxon>Gossypium</taxon>
    </lineage>
</organism>
<proteinExistence type="predicted"/>
<keyword evidence="1" id="KW-0472">Membrane</keyword>
<name>A0ABM3BZT2_GOSHI</name>
<evidence type="ECO:0000313" key="2">
    <source>
        <dbReference type="Proteomes" id="UP000818029"/>
    </source>
</evidence>
<feature type="transmembrane region" description="Helical" evidence="1">
    <location>
        <begin position="88"/>
        <end position="107"/>
    </location>
</feature>
<dbReference type="RefSeq" id="XP_040972567.1">
    <property type="nucleotide sequence ID" value="XM_041116633.1"/>
</dbReference>
<accession>A0ABM3BZT2</accession>
<evidence type="ECO:0000256" key="1">
    <source>
        <dbReference type="SAM" id="Phobius"/>
    </source>
</evidence>
<keyword evidence="2" id="KW-1185">Reference proteome</keyword>
<protein>
    <submittedName>
        <fullName evidence="3">Uncharacterized protein isoform X1</fullName>
    </submittedName>
</protein>
<gene>
    <name evidence="3" type="primary">LOC107956866</name>
</gene>